<evidence type="ECO:0000256" key="1">
    <source>
        <dbReference type="SAM" id="MobiDB-lite"/>
    </source>
</evidence>
<dbReference type="EMBL" id="BAAAUV010000039">
    <property type="protein sequence ID" value="GAA3239816.1"/>
    <property type="molecule type" value="Genomic_DNA"/>
</dbReference>
<accession>A0ABP6QMG6</accession>
<proteinExistence type="predicted"/>
<evidence type="ECO:0000313" key="3">
    <source>
        <dbReference type="Proteomes" id="UP001501237"/>
    </source>
</evidence>
<feature type="region of interest" description="Disordered" evidence="1">
    <location>
        <begin position="49"/>
        <end position="89"/>
    </location>
</feature>
<evidence type="ECO:0000313" key="2">
    <source>
        <dbReference type="EMBL" id="GAA3239816.1"/>
    </source>
</evidence>
<dbReference type="Proteomes" id="UP001501237">
    <property type="component" value="Unassembled WGS sequence"/>
</dbReference>
<name>A0ABP6QMG6_9ACTN</name>
<organism evidence="2 3">
    <name type="scientific">Actinocorallia longicatena</name>
    <dbReference type="NCBI Taxonomy" id="111803"/>
    <lineage>
        <taxon>Bacteria</taxon>
        <taxon>Bacillati</taxon>
        <taxon>Actinomycetota</taxon>
        <taxon>Actinomycetes</taxon>
        <taxon>Streptosporangiales</taxon>
        <taxon>Thermomonosporaceae</taxon>
        <taxon>Actinocorallia</taxon>
    </lineage>
</organism>
<protein>
    <submittedName>
        <fullName evidence="2">Uncharacterized protein</fullName>
    </submittedName>
</protein>
<reference evidence="3" key="1">
    <citation type="journal article" date="2019" name="Int. J. Syst. Evol. Microbiol.">
        <title>The Global Catalogue of Microorganisms (GCM) 10K type strain sequencing project: providing services to taxonomists for standard genome sequencing and annotation.</title>
        <authorList>
            <consortium name="The Broad Institute Genomics Platform"/>
            <consortium name="The Broad Institute Genome Sequencing Center for Infectious Disease"/>
            <person name="Wu L."/>
            <person name="Ma J."/>
        </authorList>
    </citation>
    <scope>NUCLEOTIDE SEQUENCE [LARGE SCALE GENOMIC DNA]</scope>
    <source>
        <strain evidence="3">JCM 9377</strain>
    </source>
</reference>
<comment type="caution">
    <text evidence="2">The sequence shown here is derived from an EMBL/GenBank/DDBJ whole genome shotgun (WGS) entry which is preliminary data.</text>
</comment>
<sequence>MRSDFFNGLDQSIGRCCDAESSHSSTTFRHTVSVSNTFAAVPSNCTQSAARAAAGTNNAPHTAPASVRPAIQETPRTAAPSLPLKPVMK</sequence>
<gene>
    <name evidence="2" type="ORF">GCM10010468_76180</name>
</gene>
<keyword evidence="3" id="KW-1185">Reference proteome</keyword>